<reference evidence="1" key="1">
    <citation type="submission" date="2014-11" db="EMBL/GenBank/DDBJ databases">
        <authorList>
            <person name="Amaro Gonzalez C."/>
        </authorList>
    </citation>
    <scope>NUCLEOTIDE SEQUENCE</scope>
</reference>
<evidence type="ECO:0000313" key="1">
    <source>
        <dbReference type="EMBL" id="JAH65731.1"/>
    </source>
</evidence>
<proteinExistence type="predicted"/>
<sequence length="20" mass="2338">MFWHKMAAVSYPGECTHWGV</sequence>
<reference evidence="1" key="2">
    <citation type="journal article" date="2015" name="Fish Shellfish Immunol.">
        <title>Early steps in the European eel (Anguilla anguilla)-Vibrio vulnificus interaction in the gills: Role of the RtxA13 toxin.</title>
        <authorList>
            <person name="Callol A."/>
            <person name="Pajuelo D."/>
            <person name="Ebbesson L."/>
            <person name="Teles M."/>
            <person name="MacKenzie S."/>
            <person name="Amaro C."/>
        </authorList>
    </citation>
    <scope>NUCLEOTIDE SEQUENCE</scope>
</reference>
<protein>
    <submittedName>
        <fullName evidence="1">Uncharacterized protein</fullName>
    </submittedName>
</protein>
<organism evidence="1">
    <name type="scientific">Anguilla anguilla</name>
    <name type="common">European freshwater eel</name>
    <name type="synonym">Muraena anguilla</name>
    <dbReference type="NCBI Taxonomy" id="7936"/>
    <lineage>
        <taxon>Eukaryota</taxon>
        <taxon>Metazoa</taxon>
        <taxon>Chordata</taxon>
        <taxon>Craniata</taxon>
        <taxon>Vertebrata</taxon>
        <taxon>Euteleostomi</taxon>
        <taxon>Actinopterygii</taxon>
        <taxon>Neopterygii</taxon>
        <taxon>Teleostei</taxon>
        <taxon>Anguilliformes</taxon>
        <taxon>Anguillidae</taxon>
        <taxon>Anguilla</taxon>
    </lineage>
</organism>
<dbReference type="EMBL" id="GBXM01042846">
    <property type="protein sequence ID" value="JAH65731.1"/>
    <property type="molecule type" value="Transcribed_RNA"/>
</dbReference>
<accession>A0A0E9UJ48</accession>
<name>A0A0E9UJ48_ANGAN</name>
<dbReference type="AlphaFoldDB" id="A0A0E9UJ48"/>